<dbReference type="AlphaFoldDB" id="A0A7C4RV87"/>
<organism evidence="2">
    <name type="scientific">Fervidobacterium thailandense</name>
    <dbReference type="NCBI Taxonomy" id="1008305"/>
    <lineage>
        <taxon>Bacteria</taxon>
        <taxon>Thermotogati</taxon>
        <taxon>Thermotogota</taxon>
        <taxon>Thermotogae</taxon>
        <taxon>Thermotogales</taxon>
        <taxon>Fervidobacteriaceae</taxon>
        <taxon>Fervidobacterium</taxon>
    </lineage>
</organism>
<name>A0A7C4RV87_9BACT</name>
<reference evidence="2" key="1">
    <citation type="journal article" date="2020" name="mSystems">
        <title>Genome- and Community-Level Interaction Insights into Carbon Utilization and Element Cycling Functions of Hydrothermarchaeota in Hydrothermal Sediment.</title>
        <authorList>
            <person name="Zhou Z."/>
            <person name="Liu Y."/>
            <person name="Xu W."/>
            <person name="Pan J."/>
            <person name="Luo Z.H."/>
            <person name="Li M."/>
        </authorList>
    </citation>
    <scope>NUCLEOTIDE SEQUENCE [LARGE SCALE GENOMIC DNA]</scope>
    <source>
        <strain evidence="2">SpSt-609</strain>
    </source>
</reference>
<evidence type="ECO:0000313" key="2">
    <source>
        <dbReference type="EMBL" id="HGU39721.1"/>
    </source>
</evidence>
<feature type="transmembrane region" description="Helical" evidence="1">
    <location>
        <begin position="41"/>
        <end position="60"/>
    </location>
</feature>
<comment type="caution">
    <text evidence="2">The sequence shown here is derived from an EMBL/GenBank/DDBJ whole genome shotgun (WGS) entry which is preliminary data.</text>
</comment>
<evidence type="ECO:0000256" key="1">
    <source>
        <dbReference type="SAM" id="Phobius"/>
    </source>
</evidence>
<proteinExistence type="predicted"/>
<accession>A0A7C4RV87</accession>
<sequence>MVCDENSIMEFGVQEIFSELQIYFITINFEKDRIPEICSDFVHLVICVFFFIRIVFKNVIIEFQKDLSVELAL</sequence>
<gene>
    <name evidence="2" type="ORF">ENT77_00745</name>
</gene>
<protein>
    <submittedName>
        <fullName evidence="2">Uncharacterized protein</fullName>
    </submittedName>
</protein>
<dbReference type="EMBL" id="DSZY01000005">
    <property type="protein sequence ID" value="HGU39721.1"/>
    <property type="molecule type" value="Genomic_DNA"/>
</dbReference>
<keyword evidence="1" id="KW-0812">Transmembrane</keyword>
<keyword evidence="1" id="KW-0472">Membrane</keyword>
<keyword evidence="1" id="KW-1133">Transmembrane helix</keyword>